<dbReference type="InterPro" id="IPR013342">
    <property type="entry name" value="Mandelate_racemase_C"/>
</dbReference>
<keyword evidence="3 6" id="KW-0460">Magnesium</keyword>
<comment type="cofactor">
    <cofactor evidence="6 7">
        <name>Mg(2+)</name>
        <dbReference type="ChEBI" id="CHEBI:18420"/>
    </cofactor>
    <text evidence="6 7">Binds 1 Mg(2+) ion per subunit.</text>
</comment>
<gene>
    <name evidence="9" type="ORF">J1C48_10105</name>
</gene>
<organism evidence="9 10">
    <name type="scientific">Jiella flava</name>
    <dbReference type="NCBI Taxonomy" id="2816857"/>
    <lineage>
        <taxon>Bacteria</taxon>
        <taxon>Pseudomonadati</taxon>
        <taxon>Pseudomonadota</taxon>
        <taxon>Alphaproteobacteria</taxon>
        <taxon>Hyphomicrobiales</taxon>
        <taxon>Aurantimonadaceae</taxon>
        <taxon>Jiella</taxon>
    </lineage>
</organism>
<feature type="active site" description="Proton acceptor; specific for (R)-substrate epimerization" evidence="5">
    <location>
        <position position="149"/>
    </location>
</feature>
<comment type="caution">
    <text evidence="9">The sequence shown here is derived from an EMBL/GenBank/DDBJ whole genome shotgun (WGS) entry which is preliminary data.</text>
</comment>
<dbReference type="RefSeq" id="WP_207257715.1">
    <property type="nucleotide sequence ID" value="NZ_JAFMPP010000007.1"/>
</dbReference>
<protein>
    <recommendedName>
        <fullName evidence="7">Dipeptide epimerase</fullName>
        <ecNumber evidence="7">5.1.1.-</ecNumber>
    </recommendedName>
</protein>
<feature type="binding site" evidence="6">
    <location>
        <position position="223"/>
    </location>
    <ligand>
        <name>Mg(2+)</name>
        <dbReference type="ChEBI" id="CHEBI:18420"/>
    </ligand>
</feature>
<name>A0A939JVX9_9HYPH</name>
<dbReference type="EC" id="5.1.1.-" evidence="7"/>
<sequence length="326" mass="34692">MPRRLSVTVEQFPLKHVFRIARGSKTEAVVVTCRIEDEYGAGWAECVPYPRYGESVDSVTAAIESVRELIESGGSRQSLEAALGAGAARNALDCALWDLEAKSTGKPVAAIVCGDTPRPVETAFTISLDSAERMASEARACGRDLLKIKLGTADDRERIQAVKAAARGARLILDANEGWTAANIRDHLLAAAAAGAVLVEQPLPADQDEILGKIPHPVPICADESLHIGKDLAALVGRYDYVNVKLDKTGGLTEAVRLFAQAREHGFGVMVGCMVGSSLAMAPALLLAQHAEIVDLDGPLLIARDRDHPLTYSGSMVSPPDPKLWG</sequence>
<evidence type="ECO:0000256" key="1">
    <source>
        <dbReference type="ARBA" id="ARBA00008031"/>
    </source>
</evidence>
<evidence type="ECO:0000256" key="7">
    <source>
        <dbReference type="RuleBase" id="RU366006"/>
    </source>
</evidence>
<evidence type="ECO:0000256" key="5">
    <source>
        <dbReference type="PIRSR" id="PIRSR634603-1"/>
    </source>
</evidence>
<dbReference type="SFLD" id="SFLDG00180">
    <property type="entry name" value="muconate_cycloisomerase"/>
    <property type="match status" value="1"/>
</dbReference>
<dbReference type="SUPFAM" id="SSF54826">
    <property type="entry name" value="Enolase N-terminal domain-like"/>
    <property type="match status" value="1"/>
</dbReference>
<evidence type="ECO:0000313" key="9">
    <source>
        <dbReference type="EMBL" id="MBO0662929.1"/>
    </source>
</evidence>
<dbReference type="SMART" id="SM00922">
    <property type="entry name" value="MR_MLE"/>
    <property type="match status" value="1"/>
</dbReference>
<evidence type="ECO:0000313" key="10">
    <source>
        <dbReference type="Proteomes" id="UP000664122"/>
    </source>
</evidence>
<feature type="binding site" evidence="6">
    <location>
        <position position="174"/>
    </location>
    <ligand>
        <name>Mg(2+)</name>
        <dbReference type="ChEBI" id="CHEBI:18420"/>
    </ligand>
</feature>
<dbReference type="InterPro" id="IPR029065">
    <property type="entry name" value="Enolase_C-like"/>
</dbReference>
<dbReference type="PANTHER" id="PTHR48080:SF3">
    <property type="entry name" value="ENOLASE SUPERFAMILY MEMBER DDB_G0284701"/>
    <property type="match status" value="1"/>
</dbReference>
<feature type="binding site" evidence="6">
    <location>
        <position position="200"/>
    </location>
    <ligand>
        <name>Mg(2+)</name>
        <dbReference type="ChEBI" id="CHEBI:18420"/>
    </ligand>
</feature>
<feature type="domain" description="Mandelate racemase/muconate lactonizing enzyme C-terminal" evidence="8">
    <location>
        <begin position="131"/>
        <end position="221"/>
    </location>
</feature>
<proteinExistence type="inferred from homology"/>
<dbReference type="Proteomes" id="UP000664122">
    <property type="component" value="Unassembled WGS sequence"/>
</dbReference>
<dbReference type="InterPro" id="IPR034593">
    <property type="entry name" value="DgoD-like"/>
</dbReference>
<comment type="similarity">
    <text evidence="1 7">Belongs to the mandelate racemase/muconate lactonizing enzyme family.</text>
</comment>
<dbReference type="SFLD" id="SFLDF00010">
    <property type="entry name" value="dipeptide_epimerase"/>
    <property type="match status" value="1"/>
</dbReference>
<dbReference type="AlphaFoldDB" id="A0A939JVX9"/>
<dbReference type="InterPro" id="IPR013341">
    <property type="entry name" value="Mandelate_racemase_N_dom"/>
</dbReference>
<dbReference type="NCBIfam" id="NF042940">
    <property type="entry name" value="racemase_DgcA"/>
    <property type="match status" value="1"/>
</dbReference>
<dbReference type="GO" id="GO:0046872">
    <property type="term" value="F:metal ion binding"/>
    <property type="evidence" value="ECO:0007669"/>
    <property type="project" value="UniProtKB-KW"/>
</dbReference>
<dbReference type="Gene3D" id="3.20.20.120">
    <property type="entry name" value="Enolase-like C-terminal domain"/>
    <property type="match status" value="1"/>
</dbReference>
<dbReference type="InterPro" id="IPR036849">
    <property type="entry name" value="Enolase-like_C_sf"/>
</dbReference>
<dbReference type="Pfam" id="PF02746">
    <property type="entry name" value="MR_MLE_N"/>
    <property type="match status" value="1"/>
</dbReference>
<dbReference type="Pfam" id="PF13378">
    <property type="entry name" value="MR_MLE_C"/>
    <property type="match status" value="1"/>
</dbReference>
<keyword evidence="4 7" id="KW-0413">Isomerase</keyword>
<keyword evidence="2 6" id="KW-0479">Metal-binding</keyword>
<evidence type="ECO:0000259" key="8">
    <source>
        <dbReference type="SMART" id="SM00922"/>
    </source>
</evidence>
<dbReference type="SFLD" id="SFLDS00001">
    <property type="entry name" value="Enolase"/>
    <property type="match status" value="1"/>
</dbReference>
<evidence type="ECO:0000256" key="3">
    <source>
        <dbReference type="ARBA" id="ARBA00022842"/>
    </source>
</evidence>
<dbReference type="InterPro" id="IPR029017">
    <property type="entry name" value="Enolase-like_N"/>
</dbReference>
<dbReference type="EMBL" id="JAFMPP010000007">
    <property type="protein sequence ID" value="MBO0662929.1"/>
    <property type="molecule type" value="Genomic_DNA"/>
</dbReference>
<dbReference type="PANTHER" id="PTHR48080">
    <property type="entry name" value="D-GALACTONATE DEHYDRATASE-RELATED"/>
    <property type="match status" value="1"/>
</dbReference>
<evidence type="ECO:0000256" key="4">
    <source>
        <dbReference type="ARBA" id="ARBA00023235"/>
    </source>
</evidence>
<dbReference type="Gene3D" id="3.30.390.10">
    <property type="entry name" value="Enolase-like, N-terminal domain"/>
    <property type="match status" value="1"/>
</dbReference>
<dbReference type="GO" id="GO:0016855">
    <property type="term" value="F:racemase and epimerase activity, acting on amino acids and derivatives"/>
    <property type="evidence" value="ECO:0007669"/>
    <property type="project" value="UniProtKB-UniRule"/>
</dbReference>
<evidence type="ECO:0000256" key="2">
    <source>
        <dbReference type="ARBA" id="ARBA00022723"/>
    </source>
</evidence>
<dbReference type="SUPFAM" id="SSF51604">
    <property type="entry name" value="Enolase C-terminal domain-like"/>
    <property type="match status" value="1"/>
</dbReference>
<dbReference type="CDD" id="cd03319">
    <property type="entry name" value="L-Ala-DL-Glu_epimerase"/>
    <property type="match status" value="1"/>
</dbReference>
<accession>A0A939JVX9</accession>
<evidence type="ECO:0000256" key="6">
    <source>
        <dbReference type="PIRSR" id="PIRSR634603-3"/>
    </source>
</evidence>
<keyword evidence="10" id="KW-1185">Reference proteome</keyword>
<reference evidence="9" key="1">
    <citation type="submission" date="2021-03" db="EMBL/GenBank/DDBJ databases">
        <title>Whole genome sequence of Jiella sp. CQZ9-1.</title>
        <authorList>
            <person name="Tuo L."/>
        </authorList>
    </citation>
    <scope>NUCLEOTIDE SEQUENCE</scope>
    <source>
        <strain evidence="9">CQZ9-1</strain>
    </source>
</reference>
<feature type="active site" description="Proton acceptor; specific for (S)-substrate epimerization" evidence="5">
    <location>
        <position position="245"/>
    </location>
</feature>
<dbReference type="InterPro" id="IPR034603">
    <property type="entry name" value="Dipeptide_epimerase"/>
</dbReference>